<evidence type="ECO:0000313" key="2">
    <source>
        <dbReference type="Proteomes" id="UP000256429"/>
    </source>
</evidence>
<dbReference type="AlphaFoldDB" id="A0A3D9RPR6"/>
<gene>
    <name evidence="1" type="ORF">BX611_1334</name>
</gene>
<dbReference type="PROSITE" id="PS51257">
    <property type="entry name" value="PROKAR_LIPOPROTEIN"/>
    <property type="match status" value="1"/>
</dbReference>
<keyword evidence="2" id="KW-1185">Reference proteome</keyword>
<dbReference type="Proteomes" id="UP000256429">
    <property type="component" value="Unassembled WGS sequence"/>
</dbReference>
<reference evidence="1 2" key="1">
    <citation type="submission" date="2018-08" db="EMBL/GenBank/DDBJ databases">
        <title>Genomic Encyclopedia of Type Strains, Phase III (KMG-III): the genomes of soil and plant-associated and newly described type strains.</title>
        <authorList>
            <person name="Whitman W."/>
        </authorList>
    </citation>
    <scope>NUCLEOTIDE SEQUENCE [LARGE SCALE GENOMIC DNA]</scope>
    <source>
        <strain evidence="1 2">325-5</strain>
    </source>
</reference>
<proteinExistence type="predicted"/>
<protein>
    <submittedName>
        <fullName evidence="1">Uncharacterized protein</fullName>
    </submittedName>
</protein>
<sequence length="164" mass="19595">MKITLIVINIKITIMKNLIMLISIIFLLTSCNSQNTNKKEELTKNDTIKPIEKTKVIKEYDDQGNLISIDSSYYYFYSTIKNDTLLEKEIFDKFRNDFNLQFKSIDSILKNEFLIKSPLNLNDFYTDDFYTKHFKFNNNEIEKLFKEMDSIKNKFYSKQQNSKL</sequence>
<name>A0A3D9RPR6_9FLAO</name>
<organism evidence="1 2">
    <name type="scientific">Lutibacter oceani</name>
    <dbReference type="NCBI Taxonomy" id="1853311"/>
    <lineage>
        <taxon>Bacteria</taxon>
        <taxon>Pseudomonadati</taxon>
        <taxon>Bacteroidota</taxon>
        <taxon>Flavobacteriia</taxon>
        <taxon>Flavobacteriales</taxon>
        <taxon>Flavobacteriaceae</taxon>
        <taxon>Lutibacter</taxon>
    </lineage>
</organism>
<evidence type="ECO:0000313" key="1">
    <source>
        <dbReference type="EMBL" id="REE81797.1"/>
    </source>
</evidence>
<dbReference type="OrthoDB" id="1452960at2"/>
<dbReference type="EMBL" id="QTTQ01000010">
    <property type="protein sequence ID" value="REE81797.1"/>
    <property type="molecule type" value="Genomic_DNA"/>
</dbReference>
<comment type="caution">
    <text evidence="1">The sequence shown here is derived from an EMBL/GenBank/DDBJ whole genome shotgun (WGS) entry which is preliminary data.</text>
</comment>
<accession>A0A3D9RPR6</accession>